<dbReference type="Gene3D" id="1.25.10.10">
    <property type="entry name" value="Leucine-rich Repeat Variant"/>
    <property type="match status" value="2"/>
</dbReference>
<accession>A0A2S7Y7H2</accession>
<dbReference type="InterPro" id="IPR022771">
    <property type="entry name" value="WAPL_C"/>
</dbReference>
<sequence length="718" mass="78534">MRPVQSGLGTALGANDDDIYDVPTSRETTPTSPAKGASQDGAWKSNDIGKKRKRSSTSSDASTIKRPQASRLQTRSVPSPGPARRRLYSSSRPLPAHNAQRATQSKDVALFPAAPIQPTHGSKPPETTISKPTDLSDTMIPAPRRQRLIDKLVAQRAESPEFDLESDSGSPSDIEKGVSQGHLAHSIDGPIYNSQSPQIRSGAARTPDRRSGPAKNRKIKLTYSSSRSFLGSSQGQDGTVMLDDGGSVLPTQREEDPFAAPLSPPAAEYDFADDLDIPKVGIQSVHELRRAGANNRFSDEMDDLLSRIGKPSAVPSLLRRNALCELANKLQQKEFASQFRDHAARDNVVKAIGSEPDVISGFALIAALVTFLSFSPAPHLLRQLTAEKIGKLLSRLFQEQQDVMEIAAQKRLNLSRSTKSLLESLKIGILQMDIWHEEKLPSLTPRALALQLLVILSRSADIQCLEHLTGDIERDIVVMASIYSKERPPRNIDYVLIILALEAQSNLIGLESQRYATAIKGCFQATLDTWLLQDDSLNNTTLKLAINVTNSEIGASVFDDCLLLSKLVALISESLSQIQSTLQRSGFQSNLYDELLLLLGILINILEHCPQARASVDGDSLDMATALWLGNMSFVNDADSVSKSKIGVAFGYLAIVLGYLYLTASGRFRMRKRRDWPGTAHLVNFIEEFLRISKTIGNRTNELETLVSDLRLQQASGG</sequence>
<dbReference type="OrthoDB" id="78088at2759"/>
<evidence type="ECO:0000256" key="1">
    <source>
        <dbReference type="ARBA" id="ARBA00006854"/>
    </source>
</evidence>
<comment type="caution">
    <text evidence="5">The sequence shown here is derived from an EMBL/GenBank/DDBJ whole genome shotgun (WGS) entry which is preliminary data.</text>
</comment>
<dbReference type="EMBL" id="JRHA01000003">
    <property type="protein sequence ID" value="PQK11802.1"/>
    <property type="molecule type" value="Genomic_DNA"/>
</dbReference>
<dbReference type="Pfam" id="PF07814">
    <property type="entry name" value="WAPL"/>
    <property type="match status" value="1"/>
</dbReference>
<feature type="transmembrane region" description="Helical" evidence="3">
    <location>
        <begin position="646"/>
        <end position="664"/>
    </location>
</feature>
<reference evidence="5 6" key="1">
    <citation type="submission" date="2016-07" db="EMBL/GenBank/DDBJ databases">
        <title>Comparative genomics of the entomopathogenic fungus Beauveria bassiana.</title>
        <authorList>
            <person name="Valero Jimenez C.A."/>
            <person name="Zwaan B.J."/>
            <person name="Van Kan J.A."/>
            <person name="Takken W."/>
            <person name="Debets A.J."/>
            <person name="Schoustra S.E."/>
            <person name="Koenraadt C.J."/>
        </authorList>
    </citation>
    <scope>NUCLEOTIDE SEQUENCE [LARGE SCALE GENOMIC DNA]</scope>
    <source>
        <strain evidence="5 6">ARSEF 8028</strain>
    </source>
</reference>
<keyword evidence="3" id="KW-0812">Transmembrane</keyword>
<dbReference type="AlphaFoldDB" id="A0A2S7Y7H2"/>
<keyword evidence="3" id="KW-1133">Transmembrane helix</keyword>
<dbReference type="InterPro" id="IPR039874">
    <property type="entry name" value="WAPL"/>
</dbReference>
<comment type="similarity">
    <text evidence="1">Belongs to the WAPL family.</text>
</comment>
<evidence type="ECO:0000259" key="4">
    <source>
        <dbReference type="Pfam" id="PF07814"/>
    </source>
</evidence>
<feature type="compositionally biased region" description="Polar residues" evidence="2">
    <location>
        <begin position="125"/>
        <end position="136"/>
    </location>
</feature>
<dbReference type="PANTHER" id="PTHR22100:SF13">
    <property type="entry name" value="WINGS APART-LIKE PROTEIN HOMOLOG"/>
    <property type="match status" value="1"/>
</dbReference>
<dbReference type="InterPro" id="IPR011989">
    <property type="entry name" value="ARM-like"/>
</dbReference>
<dbReference type="Proteomes" id="UP000237441">
    <property type="component" value="Unassembled WGS sequence"/>
</dbReference>
<protein>
    <recommendedName>
        <fullName evidence="4">Wings apart-like protein C-terminal domain-containing protein</fullName>
    </recommendedName>
</protein>
<feature type="domain" description="Wings apart-like protein C-terminal" evidence="4">
    <location>
        <begin position="282"/>
        <end position="611"/>
    </location>
</feature>
<evidence type="ECO:0000256" key="2">
    <source>
        <dbReference type="SAM" id="MobiDB-lite"/>
    </source>
</evidence>
<proteinExistence type="inferred from homology"/>
<feature type="region of interest" description="Disordered" evidence="2">
    <location>
        <begin position="1"/>
        <end position="223"/>
    </location>
</feature>
<dbReference type="PANTHER" id="PTHR22100">
    <property type="entry name" value="WINGS APART-LIKE PROTEIN HOMOLOG"/>
    <property type="match status" value="1"/>
</dbReference>
<gene>
    <name evidence="5" type="ORF">BB8028_0003g04260</name>
</gene>
<evidence type="ECO:0000313" key="6">
    <source>
        <dbReference type="Proteomes" id="UP000237441"/>
    </source>
</evidence>
<evidence type="ECO:0000313" key="5">
    <source>
        <dbReference type="EMBL" id="PQK11802.1"/>
    </source>
</evidence>
<organism evidence="5 6">
    <name type="scientific">Beauveria bassiana</name>
    <name type="common">White muscardine disease fungus</name>
    <name type="synonym">Tritirachium shiotae</name>
    <dbReference type="NCBI Taxonomy" id="176275"/>
    <lineage>
        <taxon>Eukaryota</taxon>
        <taxon>Fungi</taxon>
        <taxon>Dikarya</taxon>
        <taxon>Ascomycota</taxon>
        <taxon>Pezizomycotina</taxon>
        <taxon>Sordariomycetes</taxon>
        <taxon>Hypocreomycetidae</taxon>
        <taxon>Hypocreales</taxon>
        <taxon>Cordycipitaceae</taxon>
        <taxon>Beauveria</taxon>
    </lineage>
</organism>
<name>A0A2S7Y7H2_BEABA</name>
<evidence type="ECO:0000256" key="3">
    <source>
        <dbReference type="SAM" id="Phobius"/>
    </source>
</evidence>
<keyword evidence="3" id="KW-0472">Membrane</keyword>